<dbReference type="PRINTS" id="PR00598">
    <property type="entry name" value="HTHMARR"/>
</dbReference>
<reference evidence="3 4" key="1">
    <citation type="submission" date="2022-11" db="EMBL/GenBank/DDBJ databases">
        <title>Minimal conservation of predation-associated metabolite biosynthetic gene clusters underscores biosynthetic potential of Myxococcota including descriptions for ten novel species: Archangium lansinium sp. nov., Myxococcus landrumus sp. nov., Nannocystis bai.</title>
        <authorList>
            <person name="Ahearne A."/>
            <person name="Stevens C."/>
            <person name="Phillips K."/>
        </authorList>
    </citation>
    <scope>NUCLEOTIDE SEQUENCE [LARGE SCALE GENOMIC DNA]</scope>
    <source>
        <strain evidence="3 4">MIWBW</strain>
    </source>
</reference>
<dbReference type="CDD" id="cd00090">
    <property type="entry name" value="HTH_ARSR"/>
    <property type="match status" value="1"/>
</dbReference>
<feature type="domain" description="HTH marR-type" evidence="2">
    <location>
        <begin position="6"/>
        <end position="142"/>
    </location>
</feature>
<dbReference type="InterPro" id="IPR011991">
    <property type="entry name" value="ArsR-like_HTH"/>
</dbReference>
<evidence type="ECO:0000313" key="4">
    <source>
        <dbReference type="Proteomes" id="UP001207654"/>
    </source>
</evidence>
<dbReference type="PROSITE" id="PS50995">
    <property type="entry name" value="HTH_MARR_2"/>
    <property type="match status" value="1"/>
</dbReference>
<evidence type="ECO:0000256" key="1">
    <source>
        <dbReference type="SAM" id="MobiDB-lite"/>
    </source>
</evidence>
<comment type="caution">
    <text evidence="3">The sequence shown here is derived from an EMBL/GenBank/DDBJ whole genome shotgun (WGS) entry which is preliminary data.</text>
</comment>
<dbReference type="PANTHER" id="PTHR33164:SF106">
    <property type="entry name" value="TRANSCRIPTIONAL REGULATORY PROTEIN"/>
    <property type="match status" value="1"/>
</dbReference>
<dbReference type="SMART" id="SM00347">
    <property type="entry name" value="HTH_MARR"/>
    <property type="match status" value="1"/>
</dbReference>
<accession>A0ABT4AMN7</accession>
<dbReference type="InterPro" id="IPR039422">
    <property type="entry name" value="MarR/SlyA-like"/>
</dbReference>
<dbReference type="PANTHER" id="PTHR33164">
    <property type="entry name" value="TRANSCRIPTIONAL REGULATOR, MARR FAMILY"/>
    <property type="match status" value="1"/>
</dbReference>
<gene>
    <name evidence="3" type="ORF">OV287_51085</name>
</gene>
<keyword evidence="4" id="KW-1185">Reference proteome</keyword>
<name>A0ABT4AMN7_9BACT</name>
<dbReference type="InterPro" id="IPR036388">
    <property type="entry name" value="WH-like_DNA-bd_sf"/>
</dbReference>
<dbReference type="Gene3D" id="1.10.10.10">
    <property type="entry name" value="Winged helix-like DNA-binding domain superfamily/Winged helix DNA-binding domain"/>
    <property type="match status" value="1"/>
</dbReference>
<organism evidence="3 4">
    <name type="scientific">Archangium lansingense</name>
    <dbReference type="NCBI Taxonomy" id="2995310"/>
    <lineage>
        <taxon>Bacteria</taxon>
        <taxon>Pseudomonadati</taxon>
        <taxon>Myxococcota</taxon>
        <taxon>Myxococcia</taxon>
        <taxon>Myxococcales</taxon>
        <taxon>Cystobacterineae</taxon>
        <taxon>Archangiaceae</taxon>
        <taxon>Archangium</taxon>
    </lineage>
</organism>
<protein>
    <submittedName>
        <fullName evidence="3">MarR family transcriptional regulator</fullName>
    </submittedName>
</protein>
<dbReference type="EMBL" id="JAPNKA010000001">
    <property type="protein sequence ID" value="MCY1082826.1"/>
    <property type="molecule type" value="Genomic_DNA"/>
</dbReference>
<dbReference type="InterPro" id="IPR036390">
    <property type="entry name" value="WH_DNA-bd_sf"/>
</dbReference>
<dbReference type="RefSeq" id="WP_267541380.1">
    <property type="nucleotide sequence ID" value="NZ_JAPNKA010000001.1"/>
</dbReference>
<dbReference type="Proteomes" id="UP001207654">
    <property type="component" value="Unassembled WGS sequence"/>
</dbReference>
<evidence type="ECO:0000313" key="3">
    <source>
        <dbReference type="EMBL" id="MCY1082826.1"/>
    </source>
</evidence>
<evidence type="ECO:0000259" key="2">
    <source>
        <dbReference type="PROSITE" id="PS50995"/>
    </source>
</evidence>
<proteinExistence type="predicted"/>
<dbReference type="SUPFAM" id="SSF46785">
    <property type="entry name" value="Winged helix' DNA-binding domain"/>
    <property type="match status" value="1"/>
</dbReference>
<feature type="region of interest" description="Disordered" evidence="1">
    <location>
        <begin position="1"/>
        <end position="25"/>
    </location>
</feature>
<dbReference type="InterPro" id="IPR000835">
    <property type="entry name" value="HTH_MarR-typ"/>
</dbReference>
<dbReference type="Pfam" id="PF01047">
    <property type="entry name" value="MarR"/>
    <property type="match status" value="1"/>
</dbReference>
<feature type="region of interest" description="Disordered" evidence="1">
    <location>
        <begin position="150"/>
        <end position="174"/>
    </location>
</feature>
<sequence length="174" mass="19452">MSNQEKKALIEEVGRTVTEEQDARDAVDEAAAERLGVNRSDLRGMGLLLFRGPMTAGELAEAVGLSPSAVTTVLDRLERASKVRRVRDTVDRRRVLVEVTPEAREQVEELWGPIAQAGRAMLQRYSVEELELIRDMLRRSRDLQLEHAARIRKLSEPPASTAPGGSNKERKRGQ</sequence>